<sequence>MRKFKQWYDFMSTAFGVSVLDAYCANKNNLPIQDVSDFGGCTGQDLFNQGIDCEGCSRKKSDRECDETTTTVQCLTEDKPVCYSNLTFTTSGLELNKGCESFRTCVEKARAVSSQCFGSANEVHCKYCCIGDSCNHGNTLGRTRIITFDLSTLLRGTLESNLFNVGSLAYTQFQTGIANILTNQALGTYHVIVKVIAPSSGEFTVIATIDCNTLVEKTELTIYNFIYTELKKVQGLYEHDVKSWSLDHPSKYWFKKIRTSQLSKLDHYPNSKWMNKDDSDNQGEK</sequence>
<accession>A0A210QTC3</accession>
<dbReference type="AlphaFoldDB" id="A0A210QTC3"/>
<gene>
    <name evidence="1" type="ORF">KP79_PYT06668</name>
</gene>
<dbReference type="OrthoDB" id="5961629at2759"/>
<name>A0A210QTC3_MIZYE</name>
<evidence type="ECO:0000313" key="2">
    <source>
        <dbReference type="Proteomes" id="UP000242188"/>
    </source>
</evidence>
<protein>
    <submittedName>
        <fullName evidence="1">Uncharacterized protein</fullName>
    </submittedName>
</protein>
<proteinExistence type="predicted"/>
<dbReference type="EMBL" id="NEDP02002011">
    <property type="protein sequence ID" value="OWF51986.1"/>
    <property type="molecule type" value="Genomic_DNA"/>
</dbReference>
<evidence type="ECO:0000313" key="1">
    <source>
        <dbReference type="EMBL" id="OWF51986.1"/>
    </source>
</evidence>
<organism evidence="1 2">
    <name type="scientific">Mizuhopecten yessoensis</name>
    <name type="common">Japanese scallop</name>
    <name type="synonym">Patinopecten yessoensis</name>
    <dbReference type="NCBI Taxonomy" id="6573"/>
    <lineage>
        <taxon>Eukaryota</taxon>
        <taxon>Metazoa</taxon>
        <taxon>Spiralia</taxon>
        <taxon>Lophotrochozoa</taxon>
        <taxon>Mollusca</taxon>
        <taxon>Bivalvia</taxon>
        <taxon>Autobranchia</taxon>
        <taxon>Pteriomorphia</taxon>
        <taxon>Pectinida</taxon>
        <taxon>Pectinoidea</taxon>
        <taxon>Pectinidae</taxon>
        <taxon>Mizuhopecten</taxon>
    </lineage>
</organism>
<comment type="caution">
    <text evidence="1">The sequence shown here is derived from an EMBL/GenBank/DDBJ whole genome shotgun (WGS) entry which is preliminary data.</text>
</comment>
<dbReference type="Proteomes" id="UP000242188">
    <property type="component" value="Unassembled WGS sequence"/>
</dbReference>
<keyword evidence="2" id="KW-1185">Reference proteome</keyword>
<reference evidence="1 2" key="1">
    <citation type="journal article" date="2017" name="Nat. Ecol. Evol.">
        <title>Scallop genome provides insights into evolution of bilaterian karyotype and development.</title>
        <authorList>
            <person name="Wang S."/>
            <person name="Zhang J."/>
            <person name="Jiao W."/>
            <person name="Li J."/>
            <person name="Xun X."/>
            <person name="Sun Y."/>
            <person name="Guo X."/>
            <person name="Huan P."/>
            <person name="Dong B."/>
            <person name="Zhang L."/>
            <person name="Hu X."/>
            <person name="Sun X."/>
            <person name="Wang J."/>
            <person name="Zhao C."/>
            <person name="Wang Y."/>
            <person name="Wang D."/>
            <person name="Huang X."/>
            <person name="Wang R."/>
            <person name="Lv J."/>
            <person name="Li Y."/>
            <person name="Zhang Z."/>
            <person name="Liu B."/>
            <person name="Lu W."/>
            <person name="Hui Y."/>
            <person name="Liang J."/>
            <person name="Zhou Z."/>
            <person name="Hou R."/>
            <person name="Li X."/>
            <person name="Liu Y."/>
            <person name="Li H."/>
            <person name="Ning X."/>
            <person name="Lin Y."/>
            <person name="Zhao L."/>
            <person name="Xing Q."/>
            <person name="Dou J."/>
            <person name="Li Y."/>
            <person name="Mao J."/>
            <person name="Guo H."/>
            <person name="Dou H."/>
            <person name="Li T."/>
            <person name="Mu C."/>
            <person name="Jiang W."/>
            <person name="Fu Q."/>
            <person name="Fu X."/>
            <person name="Miao Y."/>
            <person name="Liu J."/>
            <person name="Yu Q."/>
            <person name="Li R."/>
            <person name="Liao H."/>
            <person name="Li X."/>
            <person name="Kong Y."/>
            <person name="Jiang Z."/>
            <person name="Chourrout D."/>
            <person name="Li R."/>
            <person name="Bao Z."/>
        </authorList>
    </citation>
    <scope>NUCLEOTIDE SEQUENCE [LARGE SCALE GENOMIC DNA]</scope>
    <source>
        <strain evidence="1 2">PY_sf001</strain>
    </source>
</reference>